<keyword evidence="4" id="KW-1185">Reference proteome</keyword>
<comment type="caution">
    <text evidence="3">The sequence shown here is derived from an EMBL/GenBank/DDBJ whole genome shotgun (WGS) entry which is preliminary data.</text>
</comment>
<proteinExistence type="predicted"/>
<dbReference type="RefSeq" id="WP_168084305.1">
    <property type="nucleotide sequence ID" value="NZ_JAAVJI010000006.1"/>
</dbReference>
<evidence type="ECO:0000313" key="3">
    <source>
        <dbReference type="EMBL" id="NJP01734.1"/>
    </source>
</evidence>
<keyword evidence="1" id="KW-0175">Coiled coil</keyword>
<organism evidence="3 4">
    <name type="scientific">Pseudomonas quercus</name>
    <dbReference type="NCBI Taxonomy" id="2722792"/>
    <lineage>
        <taxon>Bacteria</taxon>
        <taxon>Pseudomonadati</taxon>
        <taxon>Pseudomonadota</taxon>
        <taxon>Gammaproteobacteria</taxon>
        <taxon>Pseudomonadales</taxon>
        <taxon>Pseudomonadaceae</taxon>
        <taxon>Pseudomonas</taxon>
    </lineage>
</organism>
<evidence type="ECO:0000256" key="1">
    <source>
        <dbReference type="SAM" id="Coils"/>
    </source>
</evidence>
<dbReference type="Proteomes" id="UP000746535">
    <property type="component" value="Unassembled WGS sequence"/>
</dbReference>
<evidence type="ECO:0000256" key="2">
    <source>
        <dbReference type="SAM" id="MobiDB-lite"/>
    </source>
</evidence>
<dbReference type="EMBL" id="JAAVJI010000006">
    <property type="protein sequence ID" value="NJP01734.1"/>
    <property type="molecule type" value="Genomic_DNA"/>
</dbReference>
<name>A0ABX0YHD4_9PSED</name>
<feature type="region of interest" description="Disordered" evidence="2">
    <location>
        <begin position="1195"/>
        <end position="1220"/>
    </location>
</feature>
<gene>
    <name evidence="3" type="ORF">HBH25_12845</name>
</gene>
<accession>A0ABX0YHD4</accession>
<sequence length="1506" mass="164875">MTTQTISTPSIQGPVSRRLAGRPTLVTVACDLLRPYFSSYIAERVDPQSLSLAIGVWQRAGDGDQFQGYRMQSLAYAVYQRYLTQVTLDIGDSSFVTDQSGSEYPRQVRLNIAKLAEDIDLVGPSLMEAWCEQMVMYFSTPDTAGTTPWAWLAEHMQAHLSLALEMAKKEGTLTVSDVEWVMQALAPSSSGASVEAGAQPVGLVVEGGGEPLPLLLFKQATSSPVFILYSLVKGFQRFSNLASVTTYLGVAVPDVLTAAGPAGSTLSLSEAWANALFTHYLNIQWHFALQLRKAGATPSSFERVIDACPLALLLDTASDHLHGKAVKAWLPDWLLEASDTQRLRYGLGLQHLLDVEQANDGKTFMSDIPTVEAYARRRLIEQAAAEHPLAPLVEPDDVIVTVHSRADDNLISVAGGGGGITLKEHQISLVEFAILNTGGRPRGWITVGAHTGSSLPAWLDHESVTALVKSVDVGSTYLHVLRDALSGPQSGMRRRLFCAGVSAQIPLLALELELRHQAGMDQQGSALVERTFATQASTTMQPTVAHLAFKAAPTLEPDQAAGLFVLSDPAVSDVVVLYAPLSREPLRQFAKPGDLMEAIASEPELQTLVMSGLSDAAQVRYRNGGFQAPRWLRFGLGSDFAPLPTPSPATLSPVAVTGKPLDAFYEGVVQALVLTADRQTVSNNESTWIFAREVSWLLFNQIMPFLSGSTAMAAWLIQLSHSLDEHYNSVGAGNAQGAPNGEELIYDVMVALFSEAFSRIFHGVADRLPPAAAALAKAPALDLGWATARATLTPALRARLQALMVEPPVVLPPAVPNGPFEGLYQVGAGWLARIDDHYFQVDPGDREAVILDSAGGTGPWVKPDASAQWHLDLRLRLRGGGPKRRIEHQRELNQRLRAQARQHLQDIQQTYRELRDAGSAGEDAIKAALAANDFETARARRHEEQARLEAAYSRVMQLHEQYDAIAHKVSLPEYHRELSTVVASEVNMCMYFLGTTRELLAAHLQANAALTAALKADATLDAQQTREWFAFLHEHLDTTEAAQRWRERLAERLEALDRIPVFGPRLVEQLAPKYAPFRTALEYQVLALYVRLSLLEEPMLADQAARESFHQALKPLVMGMITHTQMVRDPALVDGQAAEVLDGLVSTYQAAEDTIQWLKQTLRPEHVTSAMDDMVPRIAALRESAEAWLSRLIKAAGNPQPRAGRRPTPSASGAQRSSRHRVIRTRNRGTLVATVSDTAEGAREIAQMHSPLDGSLVAQFSPDPAHGDWVEQPLGRLQAQPAVGTLRDVDQLVYQADRQLQSATRQLEQAPRLAQATHIPVELEDLLVGSARELDSLAERIEHALTRVNETDVNVEASGSAELKARALRDMALRLKHEGRTLRIRLTKNALPTIARVRYLLDEGEVNIRKLGTRVPLKGQGKRKDIVQEYAVQDTGGAVLWYAHFHYPSLEAPDDAYTAAHLKTVSQRFVGLSSQMAQAASDRDVVKIYRSQIDAQAARKLFLHLP</sequence>
<feature type="coiled-coil region" evidence="1">
    <location>
        <begin position="886"/>
        <end position="917"/>
    </location>
</feature>
<reference evidence="3 4" key="1">
    <citation type="submission" date="2020-03" db="EMBL/GenBank/DDBJ databases">
        <authorList>
            <person name="Wang L."/>
            <person name="He N."/>
            <person name="Li Y."/>
            <person name="Fang Y."/>
            <person name="Zhang F."/>
        </authorList>
    </citation>
    <scope>NUCLEOTIDE SEQUENCE [LARGE SCALE GENOMIC DNA]</scope>
    <source>
        <strain evidence="4">hsmgli-8</strain>
    </source>
</reference>
<protein>
    <submittedName>
        <fullName evidence="3">Uncharacterized protein</fullName>
    </submittedName>
</protein>
<evidence type="ECO:0000313" key="4">
    <source>
        <dbReference type="Proteomes" id="UP000746535"/>
    </source>
</evidence>